<dbReference type="PANTHER" id="PTHR12941:SF10">
    <property type="entry name" value="ER MEMBRANE PROTEIN COMPLEX SUBUNIT 8_9 HOMOLOG"/>
    <property type="match status" value="1"/>
</dbReference>
<evidence type="ECO:0000313" key="1">
    <source>
        <dbReference type="EMBL" id="CAE0254165.1"/>
    </source>
</evidence>
<dbReference type="EMBL" id="HBIB01025213">
    <property type="protein sequence ID" value="CAE0254165.1"/>
    <property type="molecule type" value="Transcribed_RNA"/>
</dbReference>
<dbReference type="InterPro" id="IPR005366">
    <property type="entry name" value="EMC8/9"/>
</dbReference>
<protein>
    <submittedName>
        <fullName evidence="2">Uncharacterized protein</fullName>
    </submittedName>
</protein>
<dbReference type="GO" id="GO:0072546">
    <property type="term" value="C:EMC complex"/>
    <property type="evidence" value="ECO:0007669"/>
    <property type="project" value="InterPro"/>
</dbReference>
<evidence type="ECO:0000313" key="2">
    <source>
        <dbReference type="EMBL" id="CAE0254167.1"/>
    </source>
</evidence>
<accession>A0A7S3DF09</accession>
<dbReference type="PANTHER" id="PTHR12941">
    <property type="entry name" value="ER MEMBRANE PROTEIN COMPLEX"/>
    <property type="match status" value="1"/>
</dbReference>
<gene>
    <name evidence="1" type="ORF">PBIL07802_LOCUS16407</name>
    <name evidence="2" type="ORF">PBIL07802_LOCUS16409</name>
</gene>
<reference evidence="2" key="1">
    <citation type="submission" date="2021-01" db="EMBL/GenBank/DDBJ databases">
        <authorList>
            <person name="Corre E."/>
            <person name="Pelletier E."/>
            <person name="Niang G."/>
            <person name="Scheremetjew M."/>
            <person name="Finn R."/>
            <person name="Kale V."/>
            <person name="Holt S."/>
            <person name="Cochrane G."/>
            <person name="Meng A."/>
            <person name="Brown T."/>
            <person name="Cohen L."/>
        </authorList>
    </citation>
    <scope>NUCLEOTIDE SEQUENCE</scope>
    <source>
        <strain evidence="2">NIES-2562</strain>
    </source>
</reference>
<sequence length="186" mass="20450">MKVDISARCVQVVGLHAMRYYTDMTLCFLLGSEEDGKCLLKNAVPVGHCHPASPMLIDIANALVSEYAKEKGMAIVGLAVAPEVHESGAVPMMAPKIAESLNLNCIVSVGQIKAEAGVEAFKVFERKSTTLKEVESVEFDEISNDLLDFSIQNEVQYSVADIESHLDDISEDWRNEDLPDTVKYED</sequence>
<dbReference type="Pfam" id="PF03665">
    <property type="entry name" value="UPF0172"/>
    <property type="match status" value="1"/>
</dbReference>
<name>A0A7S3DF09_9EUKA</name>
<dbReference type="AlphaFoldDB" id="A0A7S3DF09"/>
<dbReference type="EMBL" id="HBIB01025216">
    <property type="protein sequence ID" value="CAE0254167.1"/>
    <property type="molecule type" value="Transcribed_RNA"/>
</dbReference>
<proteinExistence type="predicted"/>
<organism evidence="2">
    <name type="scientific">Palpitomonas bilix</name>
    <dbReference type="NCBI Taxonomy" id="652834"/>
    <lineage>
        <taxon>Eukaryota</taxon>
        <taxon>Eukaryota incertae sedis</taxon>
    </lineage>
</organism>